<dbReference type="PANTHER" id="PTHR36766">
    <property type="entry name" value="PLANT BROAD-SPECTRUM MILDEW RESISTANCE PROTEIN RPW8"/>
    <property type="match status" value="1"/>
</dbReference>
<dbReference type="InterPro" id="IPR002182">
    <property type="entry name" value="NB-ARC"/>
</dbReference>
<evidence type="ECO:0000256" key="2">
    <source>
        <dbReference type="ARBA" id="ARBA00022614"/>
    </source>
</evidence>
<reference evidence="9" key="1">
    <citation type="submission" date="2021-01" db="EMBL/GenBank/DDBJ databases">
        <authorList>
            <consortium name="Genoscope - CEA"/>
            <person name="William W."/>
        </authorList>
    </citation>
    <scope>NUCLEOTIDE SEQUENCE</scope>
</reference>
<feature type="signal peptide" evidence="7">
    <location>
        <begin position="1"/>
        <end position="22"/>
    </location>
</feature>
<keyword evidence="3" id="KW-0677">Repeat</keyword>
<feature type="chain" id="PRO_5032651471" evidence="7">
    <location>
        <begin position="23"/>
        <end position="766"/>
    </location>
</feature>
<dbReference type="FunFam" id="3.80.10.10:FF:001428">
    <property type="entry name" value="Probable disease resistance protein At5g04720"/>
    <property type="match status" value="1"/>
</dbReference>
<dbReference type="Gene3D" id="3.40.50.300">
    <property type="entry name" value="P-loop containing nucleotide triphosphate hydrolases"/>
    <property type="match status" value="1"/>
</dbReference>
<comment type="similarity">
    <text evidence="1">Belongs to the disease resistance NB-LRR family.</text>
</comment>
<dbReference type="GO" id="GO:0006952">
    <property type="term" value="P:defense response"/>
    <property type="evidence" value="ECO:0007669"/>
    <property type="project" value="UniProtKB-KW"/>
</dbReference>
<dbReference type="SUPFAM" id="SSF52058">
    <property type="entry name" value="L domain-like"/>
    <property type="match status" value="1"/>
</dbReference>
<dbReference type="Gramene" id="CDY05553">
    <property type="protein sequence ID" value="CDY05553"/>
    <property type="gene ID" value="GSBRNA2T00120498001"/>
</dbReference>
<organism evidence="9">
    <name type="scientific">Brassica napus</name>
    <name type="common">Rape</name>
    <dbReference type="NCBI Taxonomy" id="3708"/>
    <lineage>
        <taxon>Eukaryota</taxon>
        <taxon>Viridiplantae</taxon>
        <taxon>Streptophyta</taxon>
        <taxon>Embryophyta</taxon>
        <taxon>Tracheophyta</taxon>
        <taxon>Spermatophyta</taxon>
        <taxon>Magnoliopsida</taxon>
        <taxon>eudicotyledons</taxon>
        <taxon>Gunneridae</taxon>
        <taxon>Pentapetalae</taxon>
        <taxon>rosids</taxon>
        <taxon>malvids</taxon>
        <taxon>Brassicales</taxon>
        <taxon>Brassicaceae</taxon>
        <taxon>Brassiceae</taxon>
        <taxon>Brassica</taxon>
    </lineage>
</organism>
<keyword evidence="7" id="KW-0732">Signal</keyword>
<dbReference type="PANTHER" id="PTHR36766:SF3">
    <property type="entry name" value="RPW8 DOMAIN-CONTAINING PROTEIN"/>
    <property type="match status" value="1"/>
</dbReference>
<dbReference type="InterPro" id="IPR027417">
    <property type="entry name" value="P-loop_NTPase"/>
</dbReference>
<keyword evidence="5" id="KW-0611">Plant defense</keyword>
<evidence type="ECO:0000256" key="7">
    <source>
        <dbReference type="SAM" id="SignalP"/>
    </source>
</evidence>
<dbReference type="Gene3D" id="1.10.10.10">
    <property type="entry name" value="Winged helix-like DNA-binding domain superfamily/Winged helix DNA-binding domain"/>
    <property type="match status" value="1"/>
</dbReference>
<feature type="domain" description="RPW8" evidence="8">
    <location>
        <begin position="1"/>
        <end position="146"/>
    </location>
</feature>
<keyword evidence="2" id="KW-0433">Leucine-rich repeat</keyword>
<dbReference type="GO" id="GO:0043531">
    <property type="term" value="F:ADP binding"/>
    <property type="evidence" value="ECO:0007669"/>
    <property type="project" value="InterPro"/>
</dbReference>
<sequence length="766" mass="86937">MSVWFGRGFLFNSSLLETLIFAAKVYTDFKPLSEDLASTLERLIPLSEEIESFQGKLDFAYGDLKELVDTLFRAREVVNTCIEGVSWFQKPILTREIQRIINDMLKFSQTKLQFLQFRTLDDGGLCKRIDGFSVPVYTDLCSVPLPDKDLLGFDYPLMELKKKLLDDSVGSLVVCAPTGCGKTTLVAQLCHDQEIKGIMFKHIFYWVTSRTPNLRVMVQHLLLHNGFKDLTFSNDSQAANCLRKLLEELKGNGGILLVFDDVFAGAESLLKTFQINLQDYKILVTSQFEFPSFGPTYHLKPLAHQDAKNLLIQLASPLPHHTNPYEFEDLLQKTLKRCNGLPLVIEVVGVSLKGRGLHLWKDQVESWSEGKTILERLQPSFDALKPHLKECFMDMGSFLEDQKICASVIIDLWVELYGTSSSSSIVYMKYLNDLASQNLLKLIPLGKNEQEDGFYNGILVTQHDVLRELAIHQSRLESILETKRLHLKIIKNIFPDWYSNLRQPINARLLSISTDDLFSSSWVEMDCPNVEALILNLSSSDYALPSIIAGMKKLKVLTITNHGVSLAKITNFACLGSLPNLKRIRLEKASVTLLDLPQLRLGSLQKISFVMCSFHEVFYECVDIDISKALPSLQEIEIDYCYDLDEVPYWVSQVVSLKKLSVTNCYKLSRLPNDIDNLSKLEVLRLASCFNLCELPETTSELRNLRFLDISDCTGLRKLPLEIGKLQKKLKKISMRKCWRCELPGSVVNLENLEVICSAVPNNYVA</sequence>
<name>A0A816XB40_BRANA</name>
<dbReference type="InterPro" id="IPR032675">
    <property type="entry name" value="LRR_dom_sf"/>
</dbReference>
<dbReference type="InterPro" id="IPR036388">
    <property type="entry name" value="WH-like_DNA-bd_sf"/>
</dbReference>
<dbReference type="Pfam" id="PF05659">
    <property type="entry name" value="RPW8"/>
    <property type="match status" value="1"/>
</dbReference>
<dbReference type="AlphaFoldDB" id="A0A816XB40"/>
<dbReference type="Proteomes" id="UP001295469">
    <property type="component" value="Chromosome A02"/>
</dbReference>
<accession>A0A816XB40</accession>
<evidence type="ECO:0000313" key="9">
    <source>
        <dbReference type="EMBL" id="CAF2144366.1"/>
    </source>
</evidence>
<evidence type="ECO:0000256" key="5">
    <source>
        <dbReference type="ARBA" id="ARBA00022821"/>
    </source>
</evidence>
<dbReference type="InterPro" id="IPR008808">
    <property type="entry name" value="Powdery_mildew-R_dom"/>
</dbReference>
<evidence type="ECO:0000256" key="1">
    <source>
        <dbReference type="ARBA" id="ARBA00008894"/>
    </source>
</evidence>
<protein>
    <submittedName>
        <fullName evidence="9">(rape) hypothetical protein</fullName>
    </submittedName>
</protein>
<dbReference type="PROSITE" id="PS51153">
    <property type="entry name" value="RPW8"/>
    <property type="match status" value="1"/>
</dbReference>
<keyword evidence="4" id="KW-0547">Nucleotide-binding</keyword>
<dbReference type="SUPFAM" id="SSF52540">
    <property type="entry name" value="P-loop containing nucleoside triphosphate hydrolases"/>
    <property type="match status" value="1"/>
</dbReference>
<proteinExistence type="inferred from homology"/>
<dbReference type="Pfam" id="PF00931">
    <property type="entry name" value="NB-ARC"/>
    <property type="match status" value="1"/>
</dbReference>
<evidence type="ECO:0000256" key="4">
    <source>
        <dbReference type="ARBA" id="ARBA00022741"/>
    </source>
</evidence>
<dbReference type="FunFam" id="3.40.50.300:FF:003793">
    <property type="entry name" value="Probable disease resistance protein At5g66900"/>
    <property type="match status" value="1"/>
</dbReference>
<evidence type="ECO:0000259" key="8">
    <source>
        <dbReference type="PROSITE" id="PS51153"/>
    </source>
</evidence>
<keyword evidence="6" id="KW-0067">ATP-binding</keyword>
<dbReference type="GO" id="GO:0005524">
    <property type="term" value="F:ATP binding"/>
    <property type="evidence" value="ECO:0007669"/>
    <property type="project" value="UniProtKB-KW"/>
</dbReference>
<evidence type="ECO:0000256" key="3">
    <source>
        <dbReference type="ARBA" id="ARBA00022737"/>
    </source>
</evidence>
<evidence type="ECO:0000256" key="6">
    <source>
        <dbReference type="ARBA" id="ARBA00022840"/>
    </source>
</evidence>
<gene>
    <name evidence="9" type="ORF">DARMORV10_A02P38850.1</name>
</gene>
<dbReference type="PRINTS" id="PR00364">
    <property type="entry name" value="DISEASERSIST"/>
</dbReference>
<dbReference type="EMBL" id="HG994356">
    <property type="protein sequence ID" value="CAF2144366.1"/>
    <property type="molecule type" value="Genomic_DNA"/>
</dbReference>
<dbReference type="OMA" id="WRCELPG"/>
<dbReference type="Gene3D" id="3.80.10.10">
    <property type="entry name" value="Ribonuclease Inhibitor"/>
    <property type="match status" value="2"/>
</dbReference>